<sequence length="40" mass="4703">MTEETINSDPDMVDGDPTRDLEKQILESEERSQEKKRHKS</sequence>
<organism evidence="2 3">
    <name type="scientific">Phytophthora cactorum</name>
    <dbReference type="NCBI Taxonomy" id="29920"/>
    <lineage>
        <taxon>Eukaryota</taxon>
        <taxon>Sar</taxon>
        <taxon>Stramenopiles</taxon>
        <taxon>Oomycota</taxon>
        <taxon>Peronosporomycetes</taxon>
        <taxon>Peronosporales</taxon>
        <taxon>Peronosporaceae</taxon>
        <taxon>Phytophthora</taxon>
    </lineage>
</organism>
<evidence type="ECO:0000313" key="3">
    <source>
        <dbReference type="Proteomes" id="UP000697107"/>
    </source>
</evidence>
<protein>
    <submittedName>
        <fullName evidence="2">Uncharacterized protein</fullName>
    </submittedName>
</protein>
<dbReference type="Proteomes" id="UP000697107">
    <property type="component" value="Unassembled WGS sequence"/>
</dbReference>
<feature type="region of interest" description="Disordered" evidence="1">
    <location>
        <begin position="1"/>
        <end position="40"/>
    </location>
</feature>
<feature type="compositionally biased region" description="Basic and acidic residues" evidence="1">
    <location>
        <begin position="16"/>
        <end position="33"/>
    </location>
</feature>
<comment type="caution">
    <text evidence="2">The sequence shown here is derived from an EMBL/GenBank/DDBJ whole genome shotgun (WGS) entry which is preliminary data.</text>
</comment>
<gene>
    <name evidence="2" type="ORF">PC118_g17005</name>
</gene>
<accession>A0A8T1FCR1</accession>
<dbReference type="AlphaFoldDB" id="A0A8T1FCR1"/>
<dbReference type="EMBL" id="RCML01000740">
    <property type="protein sequence ID" value="KAG2970220.1"/>
    <property type="molecule type" value="Genomic_DNA"/>
</dbReference>
<proteinExistence type="predicted"/>
<evidence type="ECO:0000313" key="2">
    <source>
        <dbReference type="EMBL" id="KAG2970220.1"/>
    </source>
</evidence>
<evidence type="ECO:0000256" key="1">
    <source>
        <dbReference type="SAM" id="MobiDB-lite"/>
    </source>
</evidence>
<reference evidence="2" key="1">
    <citation type="submission" date="2018-10" db="EMBL/GenBank/DDBJ databases">
        <title>Effector identification in a new, highly contiguous assembly of the strawberry crown rot pathogen Phytophthora cactorum.</title>
        <authorList>
            <person name="Armitage A.D."/>
            <person name="Nellist C.F."/>
            <person name="Bates H."/>
            <person name="Vickerstaff R.J."/>
            <person name="Harrison R.J."/>
        </authorList>
    </citation>
    <scope>NUCLEOTIDE SEQUENCE</scope>
    <source>
        <strain evidence="2">P415</strain>
    </source>
</reference>
<name>A0A8T1FCR1_9STRA</name>